<proteinExistence type="predicted"/>
<dbReference type="AlphaFoldDB" id="A0AAI9Y4Y0"/>
<gene>
    <name evidence="2" type="ORF">CCUS01_05715</name>
</gene>
<reference evidence="2" key="1">
    <citation type="submission" date="2016-11" db="EMBL/GenBank/DDBJ databases">
        <title>The genome sequence of Colletotrichum cuscutae.</title>
        <authorList>
            <person name="Baroncelli R."/>
        </authorList>
    </citation>
    <scope>NUCLEOTIDE SEQUENCE</scope>
    <source>
        <strain evidence="2">IMI 304802</strain>
    </source>
</reference>
<keyword evidence="1" id="KW-0472">Membrane</keyword>
<feature type="transmembrane region" description="Helical" evidence="1">
    <location>
        <begin position="56"/>
        <end position="73"/>
    </location>
</feature>
<evidence type="ECO:0000313" key="3">
    <source>
        <dbReference type="Proteomes" id="UP001239213"/>
    </source>
</evidence>
<evidence type="ECO:0000256" key="1">
    <source>
        <dbReference type="SAM" id="Phobius"/>
    </source>
</evidence>
<organism evidence="2 3">
    <name type="scientific">Colletotrichum cuscutae</name>
    <dbReference type="NCBI Taxonomy" id="1209917"/>
    <lineage>
        <taxon>Eukaryota</taxon>
        <taxon>Fungi</taxon>
        <taxon>Dikarya</taxon>
        <taxon>Ascomycota</taxon>
        <taxon>Pezizomycotina</taxon>
        <taxon>Sordariomycetes</taxon>
        <taxon>Hypocreomycetidae</taxon>
        <taxon>Glomerellales</taxon>
        <taxon>Glomerellaceae</taxon>
        <taxon>Colletotrichum</taxon>
        <taxon>Colletotrichum acutatum species complex</taxon>
    </lineage>
</organism>
<dbReference type="EMBL" id="MPDP01000179">
    <property type="protein sequence ID" value="KAK1473108.1"/>
    <property type="molecule type" value="Genomic_DNA"/>
</dbReference>
<evidence type="ECO:0000313" key="2">
    <source>
        <dbReference type="EMBL" id="KAK1473108.1"/>
    </source>
</evidence>
<protein>
    <submittedName>
        <fullName evidence="2">Uncharacterized protein</fullName>
    </submittedName>
</protein>
<dbReference type="Proteomes" id="UP001239213">
    <property type="component" value="Unassembled WGS sequence"/>
</dbReference>
<comment type="caution">
    <text evidence="2">The sequence shown here is derived from an EMBL/GenBank/DDBJ whole genome shotgun (WGS) entry which is preliminary data.</text>
</comment>
<keyword evidence="3" id="KW-1185">Reference proteome</keyword>
<keyword evidence="1" id="KW-0812">Transmembrane</keyword>
<name>A0AAI9Y4Y0_9PEZI</name>
<sequence>MQSWNARLIAEVAIDSTIYLRSPSEGVKSLTWIVTSSKYSVESFCLRRRLKRARHLDGLYYGLALIAIVLEYSR</sequence>
<accession>A0AAI9Y4Y0</accession>
<keyword evidence="1" id="KW-1133">Transmembrane helix</keyword>